<accession>A0A4Z0QGV5</accession>
<dbReference type="EMBL" id="SRMB01000001">
    <property type="protein sequence ID" value="TGE28559.1"/>
    <property type="molecule type" value="Genomic_DNA"/>
</dbReference>
<reference evidence="1 2" key="1">
    <citation type="submission" date="2019-04" db="EMBL/GenBank/DDBJ databases">
        <authorList>
            <person name="Feng G."/>
            <person name="Zhang J."/>
            <person name="Zhu H."/>
        </authorList>
    </citation>
    <scope>NUCLEOTIDE SEQUENCE [LARGE SCALE GENOMIC DNA]</scope>
    <source>
        <strain evidence="1 2">9PBR-1</strain>
    </source>
</reference>
<dbReference type="OrthoDB" id="893096at2"/>
<sequence length="271" mass="29993">MIEDGFSQMQTLKTVDSSTADSLLKSRGEVGLNNVFAFLGVKLEGEGSKHKKDASESTSELQKVHTPNSLFAKMYNALDQKGVIRKESLLDSGSGDFVLFKSKLQKNPVIDNLESYFSLFRLAFGFTDSGQQTKQQKADGQANKKVLEQFESLIKQLKSEGSLDLVGESVGNEQFKAVLTIDRDYLNDPSLSDIADGEFCVLGKAIRVIKEDNNQGINLLRKTSLSKFSDAMLKQMFSGFQNMDEHGLKNVEFMTEVRGPVLQVIPIAIFA</sequence>
<protein>
    <submittedName>
        <fullName evidence="1">Uncharacterized protein</fullName>
    </submittedName>
</protein>
<keyword evidence="2" id="KW-1185">Reference proteome</keyword>
<gene>
    <name evidence="1" type="ORF">E5K02_03590</name>
</gene>
<dbReference type="RefSeq" id="WP_135392147.1">
    <property type="nucleotide sequence ID" value="NZ_SRMB01000001.1"/>
</dbReference>
<dbReference type="AlphaFoldDB" id="A0A4Z0QGV5"/>
<dbReference type="Proteomes" id="UP000298471">
    <property type="component" value="Unassembled WGS sequence"/>
</dbReference>
<evidence type="ECO:0000313" key="2">
    <source>
        <dbReference type="Proteomes" id="UP000298471"/>
    </source>
</evidence>
<comment type="caution">
    <text evidence="1">The sequence shown here is derived from an EMBL/GenBank/DDBJ whole genome shotgun (WGS) entry which is preliminary data.</text>
</comment>
<dbReference type="Pfam" id="PF19952">
    <property type="entry name" value="DUF6414"/>
    <property type="match status" value="1"/>
</dbReference>
<evidence type="ECO:0000313" key="1">
    <source>
        <dbReference type="EMBL" id="TGE28559.1"/>
    </source>
</evidence>
<organism evidence="1 2">
    <name type="scientific">Hymenobacter metallicola</name>
    <dbReference type="NCBI Taxonomy" id="2563114"/>
    <lineage>
        <taxon>Bacteria</taxon>
        <taxon>Pseudomonadati</taxon>
        <taxon>Bacteroidota</taxon>
        <taxon>Cytophagia</taxon>
        <taxon>Cytophagales</taxon>
        <taxon>Hymenobacteraceae</taxon>
        <taxon>Hymenobacter</taxon>
    </lineage>
</organism>
<dbReference type="InterPro" id="IPR045633">
    <property type="entry name" value="DUF6414"/>
</dbReference>
<proteinExistence type="predicted"/>
<name>A0A4Z0QGV5_9BACT</name>